<name>A0AA39PNF7_9AGAR</name>
<dbReference type="InterPro" id="IPR033699">
    <property type="entry name" value="POLO_box_Plk4_1"/>
</dbReference>
<feature type="region of interest" description="Disordered" evidence="1">
    <location>
        <begin position="1"/>
        <end position="30"/>
    </location>
</feature>
<dbReference type="Gene3D" id="3.30.1120.120">
    <property type="match status" value="1"/>
</dbReference>
<protein>
    <recommendedName>
        <fullName evidence="2">Cryptic POLO box 1 (CPB1) domain-containing protein</fullName>
    </recommendedName>
</protein>
<feature type="region of interest" description="Disordered" evidence="1">
    <location>
        <begin position="461"/>
        <end position="492"/>
    </location>
</feature>
<dbReference type="InterPro" id="IPR046437">
    <property type="entry name" value="Ser_Thr-PK_POLO_box_1_sf"/>
</dbReference>
<reference evidence="3" key="1">
    <citation type="submission" date="2023-06" db="EMBL/GenBank/DDBJ databases">
        <authorList>
            <consortium name="Lawrence Berkeley National Laboratory"/>
            <person name="Ahrendt S."/>
            <person name="Sahu N."/>
            <person name="Indic B."/>
            <person name="Wong-Bajracharya J."/>
            <person name="Merenyi Z."/>
            <person name="Ke H.-M."/>
            <person name="Monk M."/>
            <person name="Kocsube S."/>
            <person name="Drula E."/>
            <person name="Lipzen A."/>
            <person name="Balint B."/>
            <person name="Henrissat B."/>
            <person name="Andreopoulos B."/>
            <person name="Martin F.M."/>
            <person name="Harder C.B."/>
            <person name="Rigling D."/>
            <person name="Ford K.L."/>
            <person name="Foster G.D."/>
            <person name="Pangilinan J."/>
            <person name="Papanicolaou A."/>
            <person name="Barry K."/>
            <person name="LaButti K."/>
            <person name="Viragh M."/>
            <person name="Koriabine M."/>
            <person name="Yan M."/>
            <person name="Riley R."/>
            <person name="Champramary S."/>
            <person name="Plett K.L."/>
            <person name="Tsai I.J."/>
            <person name="Slot J."/>
            <person name="Sipos G."/>
            <person name="Plett J."/>
            <person name="Nagy L.G."/>
            <person name="Grigoriev I.V."/>
        </authorList>
    </citation>
    <scope>NUCLEOTIDE SEQUENCE</scope>
    <source>
        <strain evidence="3">ICMP 16352</strain>
    </source>
</reference>
<proteinExistence type="predicted"/>
<feature type="compositionally biased region" description="Basic and acidic residues" evidence="1">
    <location>
        <begin position="477"/>
        <end position="488"/>
    </location>
</feature>
<dbReference type="PROSITE" id="PS51984">
    <property type="entry name" value="CPB1"/>
    <property type="match status" value="1"/>
</dbReference>
<evidence type="ECO:0000259" key="2">
    <source>
        <dbReference type="PROSITE" id="PS51984"/>
    </source>
</evidence>
<feature type="compositionally biased region" description="Low complexity" evidence="1">
    <location>
        <begin position="158"/>
        <end position="168"/>
    </location>
</feature>
<evidence type="ECO:0000256" key="1">
    <source>
        <dbReference type="SAM" id="MobiDB-lite"/>
    </source>
</evidence>
<accession>A0AA39PNF7</accession>
<evidence type="ECO:0000313" key="4">
    <source>
        <dbReference type="Proteomes" id="UP001175227"/>
    </source>
</evidence>
<dbReference type="Proteomes" id="UP001175227">
    <property type="component" value="Unassembled WGS sequence"/>
</dbReference>
<gene>
    <name evidence="3" type="ORF">IW261DRAFT_619184</name>
</gene>
<dbReference type="AlphaFoldDB" id="A0AA39PNF7"/>
<organism evidence="3 4">
    <name type="scientific">Armillaria novae-zelandiae</name>
    <dbReference type="NCBI Taxonomy" id="153914"/>
    <lineage>
        <taxon>Eukaryota</taxon>
        <taxon>Fungi</taxon>
        <taxon>Dikarya</taxon>
        <taxon>Basidiomycota</taxon>
        <taxon>Agaricomycotina</taxon>
        <taxon>Agaricomycetes</taxon>
        <taxon>Agaricomycetidae</taxon>
        <taxon>Agaricales</taxon>
        <taxon>Marasmiineae</taxon>
        <taxon>Physalacriaceae</taxon>
        <taxon>Armillaria</taxon>
    </lineage>
</organism>
<feature type="region of interest" description="Disordered" evidence="1">
    <location>
        <begin position="132"/>
        <end position="168"/>
    </location>
</feature>
<dbReference type="EMBL" id="JAUEPR010000003">
    <property type="protein sequence ID" value="KAK0487492.1"/>
    <property type="molecule type" value="Genomic_DNA"/>
</dbReference>
<feature type="compositionally biased region" description="Polar residues" evidence="1">
    <location>
        <begin position="8"/>
        <end position="19"/>
    </location>
</feature>
<comment type="caution">
    <text evidence="3">The sequence shown here is derived from an EMBL/GenBank/DDBJ whole genome shotgun (WGS) entry which is preliminary data.</text>
</comment>
<feature type="domain" description="Cryptic POLO box 1 (CPB1)" evidence="2">
    <location>
        <begin position="167"/>
        <end position="275"/>
    </location>
</feature>
<evidence type="ECO:0000313" key="3">
    <source>
        <dbReference type="EMBL" id="KAK0487492.1"/>
    </source>
</evidence>
<feature type="region of interest" description="Disordered" evidence="1">
    <location>
        <begin position="65"/>
        <end position="97"/>
    </location>
</feature>
<keyword evidence="4" id="KW-1185">Reference proteome</keyword>
<sequence length="611" mass="68270">MTFPAKNIFSQNANSQRGRTSPDRKDTPLYGQIRLPVGNRKELGAVRNVDLRRLLSNEIIATKPMPEPDRRVASDPLPRRPSTLSRGLPIVSTSSRNFGTNVTSLTRLEPESREPCSQTRPLATRSLCEPGVTTILTNNPPLEDKGSTRTTMSRPHKTTTGIDPIPIGTTRPIAFTTSVLNQRSHKTVHGQVIILPSRSLLVDFREGERRRGGAGVEVLIISPEGSQIKIFSAPHLSTPCCLAEPIAEFSIDQLPNKYWKQYNDAGQLIDRIKQRSPKLVVHDPDVKYTLMANEPVADVELLFFSPTVLLDAKSADKGDAADSARMRIQFSRKARSMEIAVCNCDKHSKEWRKRTFRTSGFDPSISASDFRDLGEDERKGLDLLAKFLHLCDTYEFLASESPNTVQSGRDCVRDSRLNIVETPSNDTNHLETTESAVQREIYTRTFASSLITNKSFAVPPRPPKISLTNSMSRRGPHTTDLKEKENLDPSKAPLDSLVTNFAMIDDTATTRQYGLSCASQISGVESRFIPSVGWCVRQGSRVSQGGHYKIMFVDGAALDVDVDEEWAELRDKLGKVMRYKMTDGRIERTIGDRMKVFKEFVSLFESDEEVE</sequence>